<protein>
    <submittedName>
        <fullName evidence="2">Uncharacterized protein</fullName>
    </submittedName>
</protein>
<gene>
    <name evidence="2" type="ORF">PSFLO_04260</name>
</gene>
<sequence length="85" mass="8895">MYAKSTLVLFAMAAVVALTSLPGAQAVLYTHTASGTTCEPADDAKFSNSIPYPCRGFHEIGCAQLDSRGFCVACRIAGSVCSDEE</sequence>
<dbReference type="AlphaFoldDB" id="A0A5C3F6B2"/>
<keyword evidence="3" id="KW-1185">Reference proteome</keyword>
<name>A0A5C3F6B2_9BASI</name>
<accession>A0A5C3F6B2</accession>
<dbReference type="EMBL" id="OOIP01000011">
    <property type="protein sequence ID" value="SPO38781.1"/>
    <property type="molecule type" value="Genomic_DNA"/>
</dbReference>
<dbReference type="Proteomes" id="UP000323386">
    <property type="component" value="Unassembled WGS sequence"/>
</dbReference>
<evidence type="ECO:0000313" key="3">
    <source>
        <dbReference type="Proteomes" id="UP000323386"/>
    </source>
</evidence>
<reference evidence="2 3" key="1">
    <citation type="submission" date="2018-03" db="EMBL/GenBank/DDBJ databases">
        <authorList>
            <person name="Guldener U."/>
        </authorList>
    </citation>
    <scope>NUCLEOTIDE SEQUENCE [LARGE SCALE GENOMIC DNA]</scope>
    <source>
        <strain evidence="2 3">DAOM196992</strain>
    </source>
</reference>
<feature type="signal peptide" evidence="1">
    <location>
        <begin position="1"/>
        <end position="26"/>
    </location>
</feature>
<evidence type="ECO:0000313" key="2">
    <source>
        <dbReference type="EMBL" id="SPO38781.1"/>
    </source>
</evidence>
<organism evidence="2 3">
    <name type="scientific">Pseudozyma flocculosa</name>
    <dbReference type="NCBI Taxonomy" id="84751"/>
    <lineage>
        <taxon>Eukaryota</taxon>
        <taxon>Fungi</taxon>
        <taxon>Dikarya</taxon>
        <taxon>Basidiomycota</taxon>
        <taxon>Ustilaginomycotina</taxon>
        <taxon>Ustilaginomycetes</taxon>
        <taxon>Ustilaginales</taxon>
        <taxon>Ustilaginaceae</taxon>
        <taxon>Pseudozyma</taxon>
    </lineage>
</organism>
<keyword evidence="1" id="KW-0732">Signal</keyword>
<proteinExistence type="predicted"/>
<evidence type="ECO:0000256" key="1">
    <source>
        <dbReference type="SAM" id="SignalP"/>
    </source>
</evidence>
<feature type="chain" id="PRO_5023094244" evidence="1">
    <location>
        <begin position="27"/>
        <end position="85"/>
    </location>
</feature>